<sequence length="235" mass="26430">MTRLRVAVVVCFLSWAAAELSEEVECSAEACEHGVQQSLLQHSTSISEKKRTGIVDPLAGICDAVDTPPASPYADEINSGYFYAIALANDTLTNPFSFHYVERYNFRIVMEGRWSWEAWWMENEDPATRWSYFDFSANSTQTEAVALKALDKELCKQRHCQSSQWHAEIWKGYPLLINWSCVTSMVGNEVLWGGGPFDPDLIPYAWSLIKARGGGLEKFPLTAVKSGPHDLPCPW</sequence>
<comment type="caution">
    <text evidence="2">The sequence shown here is derived from an EMBL/GenBank/DDBJ whole genome shotgun (WGS) entry which is preliminary data.</text>
</comment>
<feature type="chain" id="PRO_5046968985" evidence="1">
    <location>
        <begin position="19"/>
        <end position="235"/>
    </location>
</feature>
<feature type="signal peptide" evidence="1">
    <location>
        <begin position="1"/>
        <end position="18"/>
    </location>
</feature>
<evidence type="ECO:0000313" key="2">
    <source>
        <dbReference type="EMBL" id="CAK9036071.1"/>
    </source>
</evidence>
<evidence type="ECO:0000313" key="3">
    <source>
        <dbReference type="Proteomes" id="UP001642464"/>
    </source>
</evidence>
<keyword evidence="1" id="KW-0732">Signal</keyword>
<dbReference type="Proteomes" id="UP001642464">
    <property type="component" value="Unassembled WGS sequence"/>
</dbReference>
<proteinExistence type="predicted"/>
<reference evidence="2 3" key="1">
    <citation type="submission" date="2024-02" db="EMBL/GenBank/DDBJ databases">
        <authorList>
            <person name="Chen Y."/>
            <person name="Shah S."/>
            <person name="Dougan E. K."/>
            <person name="Thang M."/>
            <person name="Chan C."/>
        </authorList>
    </citation>
    <scope>NUCLEOTIDE SEQUENCE [LARGE SCALE GENOMIC DNA]</scope>
</reference>
<keyword evidence="3" id="KW-1185">Reference proteome</keyword>
<gene>
    <name evidence="2" type="ORF">SCF082_LOCUS21568</name>
</gene>
<organism evidence="2 3">
    <name type="scientific">Durusdinium trenchii</name>
    <dbReference type="NCBI Taxonomy" id="1381693"/>
    <lineage>
        <taxon>Eukaryota</taxon>
        <taxon>Sar</taxon>
        <taxon>Alveolata</taxon>
        <taxon>Dinophyceae</taxon>
        <taxon>Suessiales</taxon>
        <taxon>Symbiodiniaceae</taxon>
        <taxon>Durusdinium</taxon>
    </lineage>
</organism>
<name>A0ABP0LA87_9DINO</name>
<accession>A0ABP0LA87</accession>
<protein>
    <submittedName>
        <fullName evidence="2">Uncharacterized protein</fullName>
    </submittedName>
</protein>
<dbReference type="EMBL" id="CAXAMM010015335">
    <property type="protein sequence ID" value="CAK9036071.1"/>
    <property type="molecule type" value="Genomic_DNA"/>
</dbReference>
<evidence type="ECO:0000256" key="1">
    <source>
        <dbReference type="SAM" id="SignalP"/>
    </source>
</evidence>